<keyword evidence="1" id="KW-0812">Transmembrane</keyword>
<accession>A0ABT7H2V2</accession>
<name>A0ABT7H2V2_9ACTN</name>
<feature type="transmembrane region" description="Helical" evidence="1">
    <location>
        <begin position="56"/>
        <end position="72"/>
    </location>
</feature>
<dbReference type="EMBL" id="JASITI010000056">
    <property type="protein sequence ID" value="MDK9500184.1"/>
    <property type="molecule type" value="Genomic_DNA"/>
</dbReference>
<evidence type="ECO:0000256" key="1">
    <source>
        <dbReference type="SAM" id="Phobius"/>
    </source>
</evidence>
<dbReference type="RefSeq" id="WP_285345862.1">
    <property type="nucleotide sequence ID" value="NZ_JASITI010000056.1"/>
</dbReference>
<keyword evidence="1" id="KW-1133">Transmembrane helix</keyword>
<evidence type="ECO:0000313" key="2">
    <source>
        <dbReference type="EMBL" id="MDK9500184.1"/>
    </source>
</evidence>
<dbReference type="Proteomes" id="UP001223390">
    <property type="component" value="Unassembled WGS sequence"/>
</dbReference>
<keyword evidence="1" id="KW-0472">Membrane</keyword>
<organism evidence="2 3">
    <name type="scientific">Streptomyces katrae</name>
    <dbReference type="NCBI Taxonomy" id="68223"/>
    <lineage>
        <taxon>Bacteria</taxon>
        <taxon>Bacillati</taxon>
        <taxon>Actinomycetota</taxon>
        <taxon>Actinomycetes</taxon>
        <taxon>Kitasatosporales</taxon>
        <taxon>Streptomycetaceae</taxon>
        <taxon>Streptomyces</taxon>
    </lineage>
</organism>
<reference evidence="2 3" key="1">
    <citation type="submission" date="2023-05" db="EMBL/GenBank/DDBJ databases">
        <title>Sequencing and Assembly of Streptomyces sp. NP73.</title>
        <authorList>
            <person name="Konwar A.N."/>
            <person name="Saikia K."/>
            <person name="Thakur D."/>
        </authorList>
    </citation>
    <scope>NUCLEOTIDE SEQUENCE [LARGE SCALE GENOMIC DNA]</scope>
    <source>
        <strain evidence="2 3">NP73</strain>
    </source>
</reference>
<protein>
    <recommendedName>
        <fullName evidence="4">Integral membrane protein</fullName>
    </recommendedName>
</protein>
<evidence type="ECO:0000313" key="3">
    <source>
        <dbReference type="Proteomes" id="UP001223390"/>
    </source>
</evidence>
<proteinExistence type="predicted"/>
<gene>
    <name evidence="2" type="ORF">QEZ40_005812</name>
</gene>
<keyword evidence="3" id="KW-1185">Reference proteome</keyword>
<evidence type="ECO:0008006" key="4">
    <source>
        <dbReference type="Google" id="ProtNLM"/>
    </source>
</evidence>
<sequence length="150" mass="16251">MTSYDAQTALDAIRHRQEQTFNAYVRHASSRPYLVVSVLGLFALCSSFDLPNPWKTAAVLVGNALTLGGLFVHQRRAPVRRKAVASEVLLYGVVGVALLVLFWAVAVAAYFLGLPARHTLAAAVTALAVVLASYALRPFVETAMRRNGHC</sequence>
<feature type="transmembrane region" description="Helical" evidence="1">
    <location>
        <begin position="88"/>
        <end position="112"/>
    </location>
</feature>
<feature type="transmembrane region" description="Helical" evidence="1">
    <location>
        <begin position="118"/>
        <end position="136"/>
    </location>
</feature>
<comment type="caution">
    <text evidence="2">The sequence shown here is derived from an EMBL/GenBank/DDBJ whole genome shotgun (WGS) entry which is preliminary data.</text>
</comment>
<feature type="transmembrane region" description="Helical" evidence="1">
    <location>
        <begin position="33"/>
        <end position="50"/>
    </location>
</feature>